<proteinExistence type="predicted"/>
<evidence type="ECO:0000313" key="2">
    <source>
        <dbReference type="EMBL" id="OLP91934.1"/>
    </source>
</evidence>
<dbReference type="EMBL" id="LSRX01000642">
    <property type="protein sequence ID" value="OLP91934.1"/>
    <property type="molecule type" value="Genomic_DNA"/>
</dbReference>
<reference evidence="2 3" key="1">
    <citation type="submission" date="2016-02" db="EMBL/GenBank/DDBJ databases">
        <title>Genome analysis of coral dinoflagellate symbionts highlights evolutionary adaptations to a symbiotic lifestyle.</title>
        <authorList>
            <person name="Aranda M."/>
            <person name="Li Y."/>
            <person name="Liew Y.J."/>
            <person name="Baumgarten S."/>
            <person name="Simakov O."/>
            <person name="Wilson M."/>
            <person name="Piel J."/>
            <person name="Ashoor H."/>
            <person name="Bougouffa S."/>
            <person name="Bajic V.B."/>
            <person name="Ryu T."/>
            <person name="Ravasi T."/>
            <person name="Bayer T."/>
            <person name="Micklem G."/>
            <person name="Kim H."/>
            <person name="Bhak J."/>
            <person name="Lajeunesse T.C."/>
            <person name="Voolstra C.R."/>
        </authorList>
    </citation>
    <scope>NUCLEOTIDE SEQUENCE [LARGE SCALE GENOMIC DNA]</scope>
    <source>
        <strain evidence="2 3">CCMP2467</strain>
    </source>
</reference>
<comment type="caution">
    <text evidence="2">The sequence shown here is derived from an EMBL/GenBank/DDBJ whole genome shotgun (WGS) entry which is preliminary data.</text>
</comment>
<sequence>MTSSVPAFDDPSALAALLKVWSAPDDLREVLTQKGFRTIASVAYAIPAQGSPDDFLRVLWPPADPSDTTALLTPSTSFARRLLVQSRALIHPSAPAPATPASTQPDPASAPKGSAVTAETLRQKFMENYTGAILSPANTPSVETYRTFMIRAAPAHDGQILRHILDGVPEPVAAQTTAMVSGPVEPALRRRCGLLVTALAFLGDLHLRPGKTFMEAFLNTATAAPLDSTLRPPSLQEALSAEKVVWAAIAGLMRDEKWSLSDALREVSVTRHMLPALLCARPRAMSAPPFRRCCIFHRPT</sequence>
<dbReference type="OrthoDB" id="437810at2759"/>
<feature type="region of interest" description="Disordered" evidence="1">
    <location>
        <begin position="93"/>
        <end position="113"/>
    </location>
</feature>
<organism evidence="2 3">
    <name type="scientific">Symbiodinium microadriaticum</name>
    <name type="common">Dinoflagellate</name>
    <name type="synonym">Zooxanthella microadriatica</name>
    <dbReference type="NCBI Taxonomy" id="2951"/>
    <lineage>
        <taxon>Eukaryota</taxon>
        <taxon>Sar</taxon>
        <taxon>Alveolata</taxon>
        <taxon>Dinophyceae</taxon>
        <taxon>Suessiales</taxon>
        <taxon>Symbiodiniaceae</taxon>
        <taxon>Symbiodinium</taxon>
    </lineage>
</organism>
<keyword evidence="3" id="KW-1185">Reference proteome</keyword>
<protein>
    <submittedName>
        <fullName evidence="2">Uncharacterized protein</fullName>
    </submittedName>
</protein>
<name>A0A1Q9D9Q5_SYMMI</name>
<accession>A0A1Q9D9Q5</accession>
<gene>
    <name evidence="2" type="ORF">AK812_SmicGene26311</name>
</gene>
<dbReference type="AlphaFoldDB" id="A0A1Q9D9Q5"/>
<evidence type="ECO:0000256" key="1">
    <source>
        <dbReference type="SAM" id="MobiDB-lite"/>
    </source>
</evidence>
<evidence type="ECO:0000313" key="3">
    <source>
        <dbReference type="Proteomes" id="UP000186817"/>
    </source>
</evidence>
<dbReference type="Proteomes" id="UP000186817">
    <property type="component" value="Unassembled WGS sequence"/>
</dbReference>
<feature type="compositionally biased region" description="Low complexity" evidence="1">
    <location>
        <begin position="99"/>
        <end position="111"/>
    </location>
</feature>